<reference evidence="2 3" key="1">
    <citation type="journal article" date="2012" name="PLoS Pathog.">
        <title>Diverse lifestyles and strategies of plant pathogenesis encoded in the genomes of eighteen Dothideomycetes fungi.</title>
        <authorList>
            <person name="Ohm R.A."/>
            <person name="Feau N."/>
            <person name="Henrissat B."/>
            <person name="Schoch C.L."/>
            <person name="Horwitz B.A."/>
            <person name="Barry K.W."/>
            <person name="Condon B.J."/>
            <person name="Copeland A.C."/>
            <person name="Dhillon B."/>
            <person name="Glaser F."/>
            <person name="Hesse C.N."/>
            <person name="Kosti I."/>
            <person name="LaButti K."/>
            <person name="Lindquist E.A."/>
            <person name="Lucas S."/>
            <person name="Salamov A.A."/>
            <person name="Bradshaw R.E."/>
            <person name="Ciuffetti L."/>
            <person name="Hamelin R.C."/>
            <person name="Kema G.H.J."/>
            <person name="Lawrence C."/>
            <person name="Scott J.A."/>
            <person name="Spatafora J.W."/>
            <person name="Turgeon B.G."/>
            <person name="de Wit P.J.G.M."/>
            <person name="Zhong S."/>
            <person name="Goodwin S.B."/>
            <person name="Grigoriev I.V."/>
        </authorList>
    </citation>
    <scope>NUCLEOTIDE SEQUENCE [LARGE SCALE GENOMIC DNA]</scope>
    <source>
        <strain evidence="2 3">CIRAD86</strain>
    </source>
</reference>
<dbReference type="KEGG" id="pfj:MYCFIDRAFT_210921"/>
<accession>M3B5G3</accession>
<name>M3B5G3_PSEFD</name>
<dbReference type="VEuPathDB" id="FungiDB:MYCFIDRAFT_210921"/>
<sequence>MRQLDEVRARKSAILWKEILVASTVSCLYRSQHRPGGGVMRSSSLDERRAQGSSSVMSPWTPEAQPLQPRRAPLPLHPRIDRVHGWSQAQTGHSRSGHSRSGHSRSSDAVLELERDLRQRLNAAAAFYVADVLLRVSRQVLFAERRDRVQKESC</sequence>
<evidence type="ECO:0000313" key="2">
    <source>
        <dbReference type="EMBL" id="EME84598.1"/>
    </source>
</evidence>
<feature type="region of interest" description="Disordered" evidence="1">
    <location>
        <begin position="32"/>
        <end position="107"/>
    </location>
</feature>
<feature type="compositionally biased region" description="Low complexity" evidence="1">
    <location>
        <begin position="64"/>
        <end position="74"/>
    </location>
</feature>
<dbReference type="RefSeq" id="XP_007925222.1">
    <property type="nucleotide sequence ID" value="XM_007927031.1"/>
</dbReference>
<dbReference type="GeneID" id="19337247"/>
<gene>
    <name evidence="2" type="ORF">MYCFIDRAFT_210921</name>
</gene>
<dbReference type="AlphaFoldDB" id="M3B5G3"/>
<organism evidence="2 3">
    <name type="scientific">Pseudocercospora fijiensis (strain CIRAD86)</name>
    <name type="common">Black leaf streak disease fungus</name>
    <name type="synonym">Mycosphaerella fijiensis</name>
    <dbReference type="NCBI Taxonomy" id="383855"/>
    <lineage>
        <taxon>Eukaryota</taxon>
        <taxon>Fungi</taxon>
        <taxon>Dikarya</taxon>
        <taxon>Ascomycota</taxon>
        <taxon>Pezizomycotina</taxon>
        <taxon>Dothideomycetes</taxon>
        <taxon>Dothideomycetidae</taxon>
        <taxon>Mycosphaerellales</taxon>
        <taxon>Mycosphaerellaceae</taxon>
        <taxon>Pseudocercospora</taxon>
    </lineage>
</organism>
<dbReference type="EMBL" id="KB446557">
    <property type="protein sequence ID" value="EME84598.1"/>
    <property type="molecule type" value="Genomic_DNA"/>
</dbReference>
<dbReference type="Proteomes" id="UP000016932">
    <property type="component" value="Unassembled WGS sequence"/>
</dbReference>
<dbReference type="HOGENOM" id="CLU_1705015_0_0_1"/>
<protein>
    <submittedName>
        <fullName evidence="2">Uncharacterized protein</fullName>
    </submittedName>
</protein>
<evidence type="ECO:0000256" key="1">
    <source>
        <dbReference type="SAM" id="MobiDB-lite"/>
    </source>
</evidence>
<keyword evidence="3" id="KW-1185">Reference proteome</keyword>
<evidence type="ECO:0000313" key="3">
    <source>
        <dbReference type="Proteomes" id="UP000016932"/>
    </source>
</evidence>
<proteinExistence type="predicted"/>